<keyword evidence="5" id="KW-0479">Metal-binding</keyword>
<keyword evidence="3 11" id="KW-0645">Protease</keyword>
<dbReference type="Gene3D" id="3.30.2010.10">
    <property type="entry name" value="Metalloproteases ('zincins'), catalytic domain"/>
    <property type="match status" value="1"/>
</dbReference>
<dbReference type="PANTHER" id="PTHR43221:SF1">
    <property type="entry name" value="PROTEASE HTPX"/>
    <property type="match status" value="1"/>
</dbReference>
<evidence type="ECO:0000256" key="5">
    <source>
        <dbReference type="ARBA" id="ARBA00022723"/>
    </source>
</evidence>
<dbReference type="EMBL" id="PKHA01000002">
    <property type="protein sequence ID" value="PKY99293.1"/>
    <property type="molecule type" value="Genomic_DNA"/>
</dbReference>
<dbReference type="AlphaFoldDB" id="A0A2I1KUJ7"/>
<dbReference type="RefSeq" id="WP_048684167.1">
    <property type="nucleotide sequence ID" value="NZ_CP136961.1"/>
</dbReference>
<dbReference type="GO" id="GO:0005886">
    <property type="term" value="C:plasma membrane"/>
    <property type="evidence" value="ECO:0007669"/>
    <property type="project" value="UniProtKB-SubCell"/>
</dbReference>
<dbReference type="GeneID" id="81708112"/>
<feature type="domain" description="Peptidase M48" evidence="13">
    <location>
        <begin position="117"/>
        <end position="192"/>
    </location>
</feature>
<accession>A0A2I1KUJ7</accession>
<evidence type="ECO:0000256" key="3">
    <source>
        <dbReference type="ARBA" id="ARBA00022670"/>
    </source>
</evidence>
<organism evidence="14 15">
    <name type="scientific">Actinomyces urogenitalis</name>
    <dbReference type="NCBI Taxonomy" id="103621"/>
    <lineage>
        <taxon>Bacteria</taxon>
        <taxon>Bacillati</taxon>
        <taxon>Actinomycetota</taxon>
        <taxon>Actinomycetes</taxon>
        <taxon>Actinomycetales</taxon>
        <taxon>Actinomycetaceae</taxon>
        <taxon>Actinomyces</taxon>
    </lineage>
</organism>
<evidence type="ECO:0000256" key="12">
    <source>
        <dbReference type="SAM" id="Phobius"/>
    </source>
</evidence>
<comment type="cofactor">
    <cofactor evidence="11">
        <name>Zn(2+)</name>
        <dbReference type="ChEBI" id="CHEBI:29105"/>
    </cofactor>
    <text evidence="11">Binds 1 zinc ion per subunit.</text>
</comment>
<evidence type="ECO:0000256" key="6">
    <source>
        <dbReference type="ARBA" id="ARBA00022801"/>
    </source>
</evidence>
<feature type="transmembrane region" description="Helical" evidence="12">
    <location>
        <begin position="24"/>
        <end position="48"/>
    </location>
</feature>
<reference evidence="14 15" key="1">
    <citation type="submission" date="2017-12" db="EMBL/GenBank/DDBJ databases">
        <title>Phylogenetic diversity of female urinary microbiome.</title>
        <authorList>
            <person name="Thomas-White K."/>
            <person name="Wolfe A.J."/>
        </authorList>
    </citation>
    <scope>NUCLEOTIDE SEQUENCE [LARGE SCALE GENOMIC DNA]</scope>
    <source>
        <strain evidence="14 15">UMB0319</strain>
    </source>
</reference>
<keyword evidence="6 11" id="KW-0378">Hydrolase</keyword>
<comment type="similarity">
    <text evidence="11">Belongs to the peptidase M48 family.</text>
</comment>
<evidence type="ECO:0000256" key="8">
    <source>
        <dbReference type="ARBA" id="ARBA00022989"/>
    </source>
</evidence>
<feature type="transmembrane region" description="Helical" evidence="12">
    <location>
        <begin position="74"/>
        <end position="92"/>
    </location>
</feature>
<protein>
    <submittedName>
        <fullName evidence="14">Peptidase M48</fullName>
    </submittedName>
</protein>
<evidence type="ECO:0000313" key="14">
    <source>
        <dbReference type="EMBL" id="PKY99293.1"/>
    </source>
</evidence>
<name>A0A2I1KUJ7_9ACTO</name>
<dbReference type="Pfam" id="PF01435">
    <property type="entry name" value="Peptidase_M48"/>
    <property type="match status" value="2"/>
</dbReference>
<evidence type="ECO:0000256" key="4">
    <source>
        <dbReference type="ARBA" id="ARBA00022692"/>
    </source>
</evidence>
<sequence length="377" mass="41085">MLNGATVHGLGGVPGLRHPAEMPLVWVSAVVTVLGYLLWIVTLVWMALTGDAVEEGTAGEITTELHNLLTDGGLISQVLLILPVMPIAIWIMRALMYAQLRGQGVQMSPTQFPEGYRMVVEAAKAFGMRRVPDAYVLLGNGQINAFAAGHGFRRFVVVYSDLFEVGGAARDPQALRFVISHEVGHLAAGHVGYVRLLFTQLAAQIPLLGPALSRAQEYTADNHGYALAPQGVPGVMGLLAAGKYLGSQVNLHALADRATREKGFWLHLSVWMASHPVTTWRAHALRDRRRPGRVMFRPQETTAWFPPVQPAGSLPSGVWPTPAQVLAVLDATQPQGTSEEQFGRYPGVHYDVPRDVLRLADPRPRPRDVSEHQAPPQ</sequence>
<keyword evidence="8 12" id="KW-1133">Transmembrane helix</keyword>
<dbReference type="GO" id="GO:0046872">
    <property type="term" value="F:metal ion binding"/>
    <property type="evidence" value="ECO:0007669"/>
    <property type="project" value="UniProtKB-KW"/>
</dbReference>
<dbReference type="GO" id="GO:0004222">
    <property type="term" value="F:metalloendopeptidase activity"/>
    <property type="evidence" value="ECO:0007669"/>
    <property type="project" value="InterPro"/>
</dbReference>
<dbReference type="PANTHER" id="PTHR43221">
    <property type="entry name" value="PROTEASE HTPX"/>
    <property type="match status" value="1"/>
</dbReference>
<dbReference type="InterPro" id="IPR050083">
    <property type="entry name" value="HtpX_protease"/>
</dbReference>
<gene>
    <name evidence="14" type="ORF">CYJ26_04075</name>
</gene>
<evidence type="ECO:0000313" key="15">
    <source>
        <dbReference type="Proteomes" id="UP000234778"/>
    </source>
</evidence>
<dbReference type="CDD" id="cd07325">
    <property type="entry name" value="M48_Ste24p_like"/>
    <property type="match status" value="1"/>
</dbReference>
<evidence type="ECO:0000256" key="10">
    <source>
        <dbReference type="ARBA" id="ARBA00023136"/>
    </source>
</evidence>
<proteinExistence type="inferred from homology"/>
<keyword evidence="7 11" id="KW-0862">Zinc</keyword>
<evidence type="ECO:0000259" key="13">
    <source>
        <dbReference type="Pfam" id="PF01435"/>
    </source>
</evidence>
<dbReference type="InterPro" id="IPR001915">
    <property type="entry name" value="Peptidase_M48"/>
</dbReference>
<evidence type="ECO:0000256" key="9">
    <source>
        <dbReference type="ARBA" id="ARBA00023049"/>
    </source>
</evidence>
<evidence type="ECO:0000256" key="1">
    <source>
        <dbReference type="ARBA" id="ARBA00004651"/>
    </source>
</evidence>
<evidence type="ECO:0000256" key="11">
    <source>
        <dbReference type="RuleBase" id="RU003983"/>
    </source>
</evidence>
<feature type="domain" description="Peptidase M48" evidence="13">
    <location>
        <begin position="196"/>
        <end position="288"/>
    </location>
</feature>
<comment type="subcellular location">
    <subcellularLocation>
        <location evidence="1">Cell membrane</location>
        <topology evidence="1">Multi-pass membrane protein</topology>
    </subcellularLocation>
</comment>
<keyword evidence="4 12" id="KW-0812">Transmembrane</keyword>
<keyword evidence="2" id="KW-1003">Cell membrane</keyword>
<dbReference type="GO" id="GO:0006508">
    <property type="term" value="P:proteolysis"/>
    <property type="evidence" value="ECO:0007669"/>
    <property type="project" value="UniProtKB-KW"/>
</dbReference>
<evidence type="ECO:0000256" key="2">
    <source>
        <dbReference type="ARBA" id="ARBA00022475"/>
    </source>
</evidence>
<evidence type="ECO:0000256" key="7">
    <source>
        <dbReference type="ARBA" id="ARBA00022833"/>
    </source>
</evidence>
<keyword evidence="10 12" id="KW-0472">Membrane</keyword>
<keyword evidence="9 11" id="KW-0482">Metalloprotease</keyword>
<dbReference type="Proteomes" id="UP000234778">
    <property type="component" value="Unassembled WGS sequence"/>
</dbReference>
<comment type="caution">
    <text evidence="14">The sequence shown here is derived from an EMBL/GenBank/DDBJ whole genome shotgun (WGS) entry which is preliminary data.</text>
</comment>